<name>A0A1C1CX21_9EURO</name>
<dbReference type="OrthoDB" id="9992527at2759"/>
<organism evidence="2 3">
    <name type="scientific">Cladophialophora carrionii</name>
    <dbReference type="NCBI Taxonomy" id="86049"/>
    <lineage>
        <taxon>Eukaryota</taxon>
        <taxon>Fungi</taxon>
        <taxon>Dikarya</taxon>
        <taxon>Ascomycota</taxon>
        <taxon>Pezizomycotina</taxon>
        <taxon>Eurotiomycetes</taxon>
        <taxon>Chaetothyriomycetidae</taxon>
        <taxon>Chaetothyriales</taxon>
        <taxon>Herpotrichiellaceae</taxon>
        <taxon>Cladophialophora</taxon>
    </lineage>
</organism>
<dbReference type="EMBL" id="LGRB01000008">
    <property type="protein sequence ID" value="OCT53074.1"/>
    <property type="molecule type" value="Genomic_DNA"/>
</dbReference>
<protein>
    <submittedName>
        <fullName evidence="2">Uncharacterized protein</fullName>
    </submittedName>
</protein>
<dbReference type="AlphaFoldDB" id="A0A1C1CX21"/>
<sequence length="388" mass="42747">MPVYVTRRSLVRQIWSPRTSILLSGLGRAIYIPDVALPILAAVVLLPAWGAEVTPFTVGEITADRADYCGSAETTEISSGCRVDTCGLSSVVTFLVCQGEGKRDRLLGENCWKDASEENALEAEIRRLFECIPRRRVFQTADPPGGMQFIRMDWLTTGQAGVLGLDSGFFAPVIPAMDTPSVRRLALARSFAYADGEMRNNTEESRPLADASRKLFRYSCHSSRVSSIPAKTMRRMRWDGGGSRDDFDNAVQPRVLQVREGHQGDGSRGPQHPWRQPAQLNPDDDDNDDHFGFRRAHFACDGRLRDYVCLRNCWSGYRGGGGGGGGICSRQAKSPSVSASTIATWRAAIQRTCMRSSSMRRANDPYLATNCPPDSCAWGRGQLVLCRS</sequence>
<dbReference type="Proteomes" id="UP000094526">
    <property type="component" value="Unassembled WGS sequence"/>
</dbReference>
<evidence type="ECO:0000313" key="2">
    <source>
        <dbReference type="EMBL" id="OCT53074.1"/>
    </source>
</evidence>
<reference evidence="3" key="1">
    <citation type="submission" date="2015-07" db="EMBL/GenBank/DDBJ databases">
        <authorList>
            <person name="Teixeira M.M."/>
            <person name="Souza R.C."/>
            <person name="Almeida L.G."/>
            <person name="Vicente V.A."/>
            <person name="de Hoog S."/>
            <person name="Bocca A.L."/>
            <person name="de Almeida S.R."/>
            <person name="Vasconcelos A.T."/>
            <person name="Felipe M.S."/>
        </authorList>
    </citation>
    <scope>NUCLEOTIDE SEQUENCE [LARGE SCALE GENOMIC DNA]</scope>
    <source>
        <strain evidence="3">KSF</strain>
    </source>
</reference>
<feature type="region of interest" description="Disordered" evidence="1">
    <location>
        <begin position="260"/>
        <end position="288"/>
    </location>
</feature>
<keyword evidence="3" id="KW-1185">Reference proteome</keyword>
<accession>A0A1C1CX21</accession>
<evidence type="ECO:0000313" key="3">
    <source>
        <dbReference type="Proteomes" id="UP000094526"/>
    </source>
</evidence>
<dbReference type="VEuPathDB" id="FungiDB:CLCR_10358"/>
<gene>
    <name evidence="2" type="ORF">CLCR_10358</name>
</gene>
<evidence type="ECO:0000256" key="1">
    <source>
        <dbReference type="SAM" id="MobiDB-lite"/>
    </source>
</evidence>
<proteinExistence type="predicted"/>
<comment type="caution">
    <text evidence="2">The sequence shown here is derived from an EMBL/GenBank/DDBJ whole genome shotgun (WGS) entry which is preliminary data.</text>
</comment>